<protein>
    <submittedName>
        <fullName evidence="1">Uncharacterized protein</fullName>
    </submittedName>
</protein>
<dbReference type="EMBL" id="LDXK01000001">
    <property type="protein sequence ID" value="KRT67832.1"/>
    <property type="molecule type" value="Genomic_DNA"/>
</dbReference>
<name>A0A0T5ZYG1_UNCKA</name>
<dbReference type="STRING" id="1576480.XU08_C0001G0244"/>
<evidence type="ECO:0000313" key="1">
    <source>
        <dbReference type="EMBL" id="KRT67832.1"/>
    </source>
</evidence>
<reference evidence="1 2" key="1">
    <citation type="submission" date="2015-05" db="EMBL/GenBank/DDBJ databases">
        <title>Critical biogeochemical functions in the subsurface are associated with bacteria from new phyla and little studied lineages.</title>
        <authorList>
            <person name="Hug L.A."/>
            <person name="Thomas B.C."/>
            <person name="Sharon I."/>
            <person name="Brown C.T."/>
            <person name="Sharma R."/>
            <person name="Hettich R.L."/>
            <person name="Wilkins M.J."/>
            <person name="Williams K.H."/>
            <person name="Singh A."/>
            <person name="Banfield J.F."/>
        </authorList>
    </citation>
    <scope>NUCLEOTIDE SEQUENCE [LARGE SCALE GENOMIC DNA]</scope>
    <source>
        <strain evidence="1">CSP1-7</strain>
    </source>
</reference>
<organism evidence="1 2">
    <name type="scientific">candidate division WWE3 bacterium CSP1-7</name>
    <dbReference type="NCBI Taxonomy" id="1576480"/>
    <lineage>
        <taxon>Bacteria</taxon>
        <taxon>Katanobacteria</taxon>
    </lineage>
</organism>
<sequence>MGESESNALFLRKLKDLKERDPVRGRLLEGEIVEWASMVPAADDDSVWDMLYSQIQSIAERRKVSEEQVINDLFDQGSTNSFMMLIQLG</sequence>
<accession>A0A0T5ZYG1</accession>
<dbReference type="Proteomes" id="UP000051297">
    <property type="component" value="Unassembled WGS sequence"/>
</dbReference>
<evidence type="ECO:0000313" key="2">
    <source>
        <dbReference type="Proteomes" id="UP000051297"/>
    </source>
</evidence>
<dbReference type="AlphaFoldDB" id="A0A0T5ZYG1"/>
<proteinExistence type="predicted"/>
<gene>
    <name evidence="1" type="ORF">XU08_C0001G0244</name>
</gene>
<comment type="caution">
    <text evidence="1">The sequence shown here is derived from an EMBL/GenBank/DDBJ whole genome shotgun (WGS) entry which is preliminary data.</text>
</comment>